<dbReference type="Proteomes" id="UP000242188">
    <property type="component" value="Unassembled WGS sequence"/>
</dbReference>
<dbReference type="InterPro" id="IPR050196">
    <property type="entry name" value="Cytochrome_P450_Monoox"/>
</dbReference>
<comment type="similarity">
    <text evidence="1 3">Belongs to the cytochrome P450 family.</text>
</comment>
<comment type="cofactor">
    <cofactor evidence="2">
        <name>heme</name>
        <dbReference type="ChEBI" id="CHEBI:30413"/>
    </cofactor>
</comment>
<dbReference type="PROSITE" id="PS00086">
    <property type="entry name" value="CYTOCHROME_P450"/>
    <property type="match status" value="1"/>
</dbReference>
<organism evidence="5 6">
    <name type="scientific">Mizuhopecten yessoensis</name>
    <name type="common">Japanese scallop</name>
    <name type="synonym">Patinopecten yessoensis</name>
    <dbReference type="NCBI Taxonomy" id="6573"/>
    <lineage>
        <taxon>Eukaryota</taxon>
        <taxon>Metazoa</taxon>
        <taxon>Spiralia</taxon>
        <taxon>Lophotrochozoa</taxon>
        <taxon>Mollusca</taxon>
        <taxon>Bivalvia</taxon>
        <taxon>Autobranchia</taxon>
        <taxon>Pteriomorphia</taxon>
        <taxon>Pectinida</taxon>
        <taxon>Pectinoidea</taxon>
        <taxon>Pectinidae</taxon>
        <taxon>Mizuhopecten</taxon>
    </lineage>
</organism>
<dbReference type="InterPro" id="IPR001128">
    <property type="entry name" value="Cyt_P450"/>
</dbReference>
<feature type="binding site" description="axial binding residue" evidence="2">
    <location>
        <position position="447"/>
    </location>
    <ligand>
        <name>heme</name>
        <dbReference type="ChEBI" id="CHEBI:30413"/>
    </ligand>
    <ligandPart>
        <name>Fe</name>
        <dbReference type="ChEBI" id="CHEBI:18248"/>
    </ligandPart>
</feature>
<keyword evidence="2 3" id="KW-0479">Metal-binding</keyword>
<dbReference type="CDD" id="cd20659">
    <property type="entry name" value="CYP4B_4F-like"/>
    <property type="match status" value="1"/>
</dbReference>
<evidence type="ECO:0000313" key="6">
    <source>
        <dbReference type="Proteomes" id="UP000242188"/>
    </source>
</evidence>
<dbReference type="Gene3D" id="1.10.630.10">
    <property type="entry name" value="Cytochrome P450"/>
    <property type="match status" value="1"/>
</dbReference>
<keyword evidence="2 3" id="KW-0408">Iron</keyword>
<keyword evidence="4" id="KW-1133">Transmembrane helix</keyword>
<dbReference type="STRING" id="6573.A0A210R3S5"/>
<evidence type="ECO:0000256" key="1">
    <source>
        <dbReference type="ARBA" id="ARBA00010617"/>
    </source>
</evidence>
<gene>
    <name evidence="5" type="ORF">KP79_PYT16156</name>
</gene>
<dbReference type="GO" id="GO:0020037">
    <property type="term" value="F:heme binding"/>
    <property type="evidence" value="ECO:0007669"/>
    <property type="project" value="InterPro"/>
</dbReference>
<evidence type="ECO:0000256" key="2">
    <source>
        <dbReference type="PIRSR" id="PIRSR602401-1"/>
    </source>
</evidence>
<keyword evidence="4" id="KW-0812">Transmembrane</keyword>
<dbReference type="PRINTS" id="PR00463">
    <property type="entry name" value="EP450I"/>
</dbReference>
<dbReference type="AlphaFoldDB" id="A0A210R3S5"/>
<keyword evidence="3" id="KW-0560">Oxidoreductase</keyword>
<dbReference type="PRINTS" id="PR00385">
    <property type="entry name" value="P450"/>
</dbReference>
<sequence>MVSVPVVVVTIVTGYLIWKLLWFVVTYRKWDHIHNSTTPLGTRHPIYGTMHHYSDAESFLKHAMSRLEQTRAKMMSGWLFFLFPTFVVCHPDTAKLLLRSSEPKARRFSMVYRSFLPWLGDGLLVSDGPKWERNRKLLTPAFHFDILQPYVNTYNKVTDILLDKLWSESKSGQFVEVAGPVGLATLDTMLRCAFSYEGGVQVRGESHPYVRAVKELSRTCIRRTIRPWLFPDLVFYLTKEGRQFRSLTQYVHEFSSDIIKARRKSIETDPSQLKKRRLDFLDILLAARDETGTGMSDEDIRAEVDTFLFEGHDTTASAISWAIYALAKYPKEQEHLAAEVEEVIGTRTCVEWEDLSKLRYQSLFIKEVMRMYSPVPFVARCLTRPLVYGSTVIPPGFGVDILLVGIHHHPDVYPDHDTFRPERFADNVEEERDPYAFVPFSAGPRNCIGQNFALNEIKVVLTRLLRRFRVELDEDHKIVFLPDLVMRAKYGIKVKLCPR</sequence>
<feature type="transmembrane region" description="Helical" evidence="4">
    <location>
        <begin position="78"/>
        <end position="98"/>
    </location>
</feature>
<evidence type="ECO:0000313" key="5">
    <source>
        <dbReference type="EMBL" id="OWF55647.1"/>
    </source>
</evidence>
<evidence type="ECO:0000256" key="3">
    <source>
        <dbReference type="RuleBase" id="RU000461"/>
    </source>
</evidence>
<keyword evidence="3" id="KW-0503">Monooxygenase</keyword>
<dbReference type="OrthoDB" id="1470350at2759"/>
<dbReference type="Pfam" id="PF00067">
    <property type="entry name" value="p450"/>
    <property type="match status" value="1"/>
</dbReference>
<keyword evidence="6" id="KW-1185">Reference proteome</keyword>
<dbReference type="EMBL" id="NEDP02000546">
    <property type="protein sequence ID" value="OWF55647.1"/>
    <property type="molecule type" value="Genomic_DNA"/>
</dbReference>
<dbReference type="PANTHER" id="PTHR24291">
    <property type="entry name" value="CYTOCHROME P450 FAMILY 4"/>
    <property type="match status" value="1"/>
</dbReference>
<proteinExistence type="inferred from homology"/>
<dbReference type="GO" id="GO:0005506">
    <property type="term" value="F:iron ion binding"/>
    <property type="evidence" value="ECO:0007669"/>
    <property type="project" value="InterPro"/>
</dbReference>
<keyword evidence="4" id="KW-0472">Membrane</keyword>
<protein>
    <submittedName>
        <fullName evidence="5">Cytochrome P450 4A25</fullName>
    </submittedName>
</protein>
<accession>A0A210R3S5</accession>
<dbReference type="GO" id="GO:0016705">
    <property type="term" value="F:oxidoreductase activity, acting on paired donors, with incorporation or reduction of molecular oxygen"/>
    <property type="evidence" value="ECO:0007669"/>
    <property type="project" value="InterPro"/>
</dbReference>
<dbReference type="InterPro" id="IPR017972">
    <property type="entry name" value="Cyt_P450_CS"/>
</dbReference>
<keyword evidence="2 3" id="KW-0349">Heme</keyword>
<dbReference type="InterPro" id="IPR036396">
    <property type="entry name" value="Cyt_P450_sf"/>
</dbReference>
<evidence type="ECO:0000256" key="4">
    <source>
        <dbReference type="SAM" id="Phobius"/>
    </source>
</evidence>
<dbReference type="GO" id="GO:0004497">
    <property type="term" value="F:monooxygenase activity"/>
    <property type="evidence" value="ECO:0007669"/>
    <property type="project" value="UniProtKB-KW"/>
</dbReference>
<dbReference type="InterPro" id="IPR002401">
    <property type="entry name" value="Cyt_P450_E_grp-I"/>
</dbReference>
<comment type="caution">
    <text evidence="5">The sequence shown here is derived from an EMBL/GenBank/DDBJ whole genome shotgun (WGS) entry which is preliminary data.</text>
</comment>
<reference evidence="5 6" key="1">
    <citation type="journal article" date="2017" name="Nat. Ecol. Evol.">
        <title>Scallop genome provides insights into evolution of bilaterian karyotype and development.</title>
        <authorList>
            <person name="Wang S."/>
            <person name="Zhang J."/>
            <person name="Jiao W."/>
            <person name="Li J."/>
            <person name="Xun X."/>
            <person name="Sun Y."/>
            <person name="Guo X."/>
            <person name="Huan P."/>
            <person name="Dong B."/>
            <person name="Zhang L."/>
            <person name="Hu X."/>
            <person name="Sun X."/>
            <person name="Wang J."/>
            <person name="Zhao C."/>
            <person name="Wang Y."/>
            <person name="Wang D."/>
            <person name="Huang X."/>
            <person name="Wang R."/>
            <person name="Lv J."/>
            <person name="Li Y."/>
            <person name="Zhang Z."/>
            <person name="Liu B."/>
            <person name="Lu W."/>
            <person name="Hui Y."/>
            <person name="Liang J."/>
            <person name="Zhou Z."/>
            <person name="Hou R."/>
            <person name="Li X."/>
            <person name="Liu Y."/>
            <person name="Li H."/>
            <person name="Ning X."/>
            <person name="Lin Y."/>
            <person name="Zhao L."/>
            <person name="Xing Q."/>
            <person name="Dou J."/>
            <person name="Li Y."/>
            <person name="Mao J."/>
            <person name="Guo H."/>
            <person name="Dou H."/>
            <person name="Li T."/>
            <person name="Mu C."/>
            <person name="Jiang W."/>
            <person name="Fu Q."/>
            <person name="Fu X."/>
            <person name="Miao Y."/>
            <person name="Liu J."/>
            <person name="Yu Q."/>
            <person name="Li R."/>
            <person name="Liao H."/>
            <person name="Li X."/>
            <person name="Kong Y."/>
            <person name="Jiang Z."/>
            <person name="Chourrout D."/>
            <person name="Li R."/>
            <person name="Bao Z."/>
        </authorList>
    </citation>
    <scope>NUCLEOTIDE SEQUENCE [LARGE SCALE GENOMIC DNA]</scope>
    <source>
        <strain evidence="5 6">PY_sf001</strain>
    </source>
</reference>
<dbReference type="SUPFAM" id="SSF48264">
    <property type="entry name" value="Cytochrome P450"/>
    <property type="match status" value="1"/>
</dbReference>
<dbReference type="PANTHER" id="PTHR24291:SF201">
    <property type="entry name" value="CYTOCHROME P450, FAMILY 4, SUBFAMILY B, POLYPEPTIDE 7"/>
    <property type="match status" value="1"/>
</dbReference>
<name>A0A210R3S5_MIZYE</name>
<feature type="transmembrane region" description="Helical" evidence="4">
    <location>
        <begin position="6"/>
        <end position="25"/>
    </location>
</feature>